<dbReference type="InterPro" id="IPR043129">
    <property type="entry name" value="ATPase_NBD"/>
</dbReference>
<comment type="caution">
    <text evidence="8">The sequence shown here is derived from an EMBL/GenBank/DDBJ whole genome shotgun (WGS) entry which is preliminary data.</text>
</comment>
<dbReference type="STRING" id="1236970.JCM9140_689"/>
<dbReference type="OrthoDB" id="9807195at2"/>
<dbReference type="InterPro" id="IPR003695">
    <property type="entry name" value="Ppx_GppA_N"/>
</dbReference>
<dbReference type="PIRSF" id="PIRSF001267">
    <property type="entry name" value="Pyrophosphatase_GppA_Ppx"/>
    <property type="match status" value="1"/>
</dbReference>
<dbReference type="EMBL" id="BAUT01000004">
    <property type="protein sequence ID" value="GAE24737.1"/>
    <property type="molecule type" value="Genomic_DNA"/>
</dbReference>
<dbReference type="GO" id="GO:0006793">
    <property type="term" value="P:phosphorus metabolic process"/>
    <property type="evidence" value="ECO:0007669"/>
    <property type="project" value="InterPro"/>
</dbReference>
<dbReference type="InterPro" id="IPR050273">
    <property type="entry name" value="GppA/Ppx_hydrolase"/>
</dbReference>
<protein>
    <recommendedName>
        <fullName evidence="3">Exopolyphosphatase</fullName>
        <ecNumber evidence="2">3.6.1.11</ecNumber>
    </recommendedName>
</protein>
<evidence type="ECO:0000259" key="7">
    <source>
        <dbReference type="Pfam" id="PF21447"/>
    </source>
</evidence>
<proteinExistence type="inferred from homology"/>
<dbReference type="GO" id="GO:0006357">
    <property type="term" value="P:regulation of transcription by RNA polymerase II"/>
    <property type="evidence" value="ECO:0007669"/>
    <property type="project" value="TreeGrafter"/>
</dbReference>
<dbReference type="PANTHER" id="PTHR30005">
    <property type="entry name" value="EXOPOLYPHOSPHATASE"/>
    <property type="match status" value="1"/>
</dbReference>
<dbReference type="Pfam" id="PF21447">
    <property type="entry name" value="Ppx-GppA_III"/>
    <property type="match status" value="1"/>
</dbReference>
<keyword evidence="4" id="KW-0378">Hydrolase</keyword>
<accession>W4PYC6</accession>
<comment type="catalytic activity">
    <reaction evidence="5">
        <text>[phosphate](n) + H2O = [phosphate](n-1) + phosphate + H(+)</text>
        <dbReference type="Rhea" id="RHEA:21528"/>
        <dbReference type="Rhea" id="RHEA-COMP:9859"/>
        <dbReference type="Rhea" id="RHEA-COMP:14279"/>
        <dbReference type="ChEBI" id="CHEBI:15377"/>
        <dbReference type="ChEBI" id="CHEBI:15378"/>
        <dbReference type="ChEBI" id="CHEBI:16838"/>
        <dbReference type="ChEBI" id="CHEBI:43474"/>
        <dbReference type="EC" id="3.6.1.11"/>
    </reaction>
</comment>
<dbReference type="SUPFAM" id="SSF53067">
    <property type="entry name" value="Actin-like ATPase domain"/>
    <property type="match status" value="2"/>
</dbReference>
<evidence type="ECO:0000256" key="1">
    <source>
        <dbReference type="ARBA" id="ARBA00007125"/>
    </source>
</evidence>
<evidence type="ECO:0000259" key="6">
    <source>
        <dbReference type="Pfam" id="PF02541"/>
    </source>
</evidence>
<dbReference type="EC" id="3.6.1.11" evidence="2"/>
<dbReference type="Pfam" id="PF02541">
    <property type="entry name" value="Ppx-GppA"/>
    <property type="match status" value="1"/>
</dbReference>
<name>W4PYC6_9BACI</name>
<comment type="similarity">
    <text evidence="1">Belongs to the GppA/Ppx family.</text>
</comment>
<reference evidence="8" key="1">
    <citation type="journal article" date="2014" name="Genome Announc.">
        <title>Draft Genome Sequences of Three Alkaliphilic Bacillus Strains, Bacillus wakoensis JCM 9140T, Bacillus akibai JCM 9157T, and Bacillus hemicellulosilyticus JCM 9152T.</title>
        <authorList>
            <person name="Yuki M."/>
            <person name="Oshima K."/>
            <person name="Suda W."/>
            <person name="Oshida Y."/>
            <person name="Kitamura K."/>
            <person name="Iida T."/>
            <person name="Hattori M."/>
            <person name="Ohkuma M."/>
        </authorList>
    </citation>
    <scope>NUCLEOTIDE SEQUENCE [LARGE SCALE GENOMIC DNA]</scope>
    <source>
        <strain evidence="8">JCM 9140</strain>
    </source>
</reference>
<evidence type="ECO:0000256" key="5">
    <source>
        <dbReference type="ARBA" id="ARBA00047607"/>
    </source>
</evidence>
<feature type="domain" description="Ppx/GppA phosphatase N-terminal" evidence="6">
    <location>
        <begin position="28"/>
        <end position="306"/>
    </location>
</feature>
<dbReference type="InterPro" id="IPR048950">
    <property type="entry name" value="Ppx_GppA_C"/>
</dbReference>
<organism evidence="8 9">
    <name type="scientific">Halalkalibacter wakoensis JCM 9140</name>
    <dbReference type="NCBI Taxonomy" id="1236970"/>
    <lineage>
        <taxon>Bacteria</taxon>
        <taxon>Bacillati</taxon>
        <taxon>Bacillota</taxon>
        <taxon>Bacilli</taxon>
        <taxon>Bacillales</taxon>
        <taxon>Bacillaceae</taxon>
        <taxon>Halalkalibacter</taxon>
    </lineage>
</organism>
<evidence type="ECO:0000313" key="9">
    <source>
        <dbReference type="Proteomes" id="UP000018890"/>
    </source>
</evidence>
<dbReference type="AlphaFoldDB" id="W4PYC6"/>
<dbReference type="GO" id="GO:0004309">
    <property type="term" value="F:exopolyphosphatase activity"/>
    <property type="evidence" value="ECO:0007669"/>
    <property type="project" value="UniProtKB-EC"/>
</dbReference>
<dbReference type="RefSeq" id="WP_034742183.1">
    <property type="nucleotide sequence ID" value="NZ_BAUT01000004.1"/>
</dbReference>
<dbReference type="SUPFAM" id="SSF109604">
    <property type="entry name" value="HD-domain/PDEase-like"/>
    <property type="match status" value="1"/>
</dbReference>
<dbReference type="Gene3D" id="3.30.420.40">
    <property type="match status" value="1"/>
</dbReference>
<feature type="domain" description="Ppx/GppA phosphatase C-terminal" evidence="7">
    <location>
        <begin position="318"/>
        <end position="471"/>
    </location>
</feature>
<dbReference type="InterPro" id="IPR022371">
    <property type="entry name" value="Exopolyphosphatase"/>
</dbReference>
<dbReference type="InterPro" id="IPR030673">
    <property type="entry name" value="PyroPPase_GppA_Ppx"/>
</dbReference>
<dbReference type="Proteomes" id="UP000018890">
    <property type="component" value="Unassembled WGS sequence"/>
</dbReference>
<dbReference type="Gene3D" id="1.10.3210.10">
    <property type="entry name" value="Hypothetical protein af1432"/>
    <property type="match status" value="1"/>
</dbReference>
<evidence type="ECO:0000256" key="3">
    <source>
        <dbReference type="ARBA" id="ARBA00020416"/>
    </source>
</evidence>
<keyword evidence="9" id="KW-1185">Reference proteome</keyword>
<evidence type="ECO:0000313" key="8">
    <source>
        <dbReference type="EMBL" id="GAE24737.1"/>
    </source>
</evidence>
<dbReference type="Gene3D" id="3.30.420.150">
    <property type="entry name" value="Exopolyphosphatase. Domain 2"/>
    <property type="match status" value="1"/>
</dbReference>
<evidence type="ECO:0000256" key="2">
    <source>
        <dbReference type="ARBA" id="ARBA00012451"/>
    </source>
</evidence>
<dbReference type="CDD" id="cd24052">
    <property type="entry name" value="ASKHA_NBD_HpPPX-GppA-like"/>
    <property type="match status" value="1"/>
</dbReference>
<sequence>MLDKQVAIIDMGSNSIRLVINNIDRNGYYTELHNFKTVARLSAHIDEKGFLTDTGIQIVLETLRRFNEIIAYHQVEQVTVIATAAMRKAKNQDDIVRLVKEHTDFTIRILSEYEEASYGYLAVVNSTNIENGFTVDIGGGSTEITLFEGRKLKEYYSFPFGAITLYQDFFKEKDQMEESIQALRTFIEEQLDTLPWLRERDNYPVIGIGGSARNLSLIHQRQEDYPLAGLHQYEFPKEDLIHLNSMLQNSTTEERLSLDGLSKDRVDIIIPAAEVITSIVKHVKAETFVMSRKGLREGVFYEELLRSMETTQFPNVVEESLYQLSNNFELNSEHVTHISHLANQLYTRLVNFCTIEHNMDEAKTLLNQSARLLYIGEYINNEASSQNTFYLITNMTIEGLSHRERLAIALISSYKSKSQMHQYAKSFNKLISKKELKYYEFLGSIIKLAFSLDRTRRKVITNIGELEVTKDIITITLYNQEDAYFEDSYATKNKKHLERALKYEIEFRYMPSKVLKTNS</sequence>
<dbReference type="NCBIfam" id="TIGR03706">
    <property type="entry name" value="exo_poly_only"/>
    <property type="match status" value="1"/>
</dbReference>
<evidence type="ECO:0000256" key="4">
    <source>
        <dbReference type="ARBA" id="ARBA00022801"/>
    </source>
</evidence>
<dbReference type="PANTHER" id="PTHR30005:SF0">
    <property type="entry name" value="RETROGRADE REGULATION PROTEIN 2"/>
    <property type="match status" value="1"/>
</dbReference>
<gene>
    <name evidence="8" type="ORF">JCM9140_689</name>
</gene>